<organism evidence="1">
    <name type="scientific">Podoviridae sp. ctsUe5</name>
    <dbReference type="NCBI Taxonomy" id="2827750"/>
    <lineage>
        <taxon>Viruses</taxon>
        <taxon>Duplodnaviria</taxon>
        <taxon>Heunggongvirae</taxon>
        <taxon>Uroviricota</taxon>
        <taxon>Caudoviricetes</taxon>
    </lineage>
</organism>
<reference evidence="1" key="1">
    <citation type="journal article" date="2021" name="Proc. Natl. Acad. Sci. U.S.A.">
        <title>A Catalog of Tens of Thousands of Viruses from Human Metagenomes Reveals Hidden Associations with Chronic Diseases.</title>
        <authorList>
            <person name="Tisza M.J."/>
            <person name="Buck C.B."/>
        </authorList>
    </citation>
    <scope>NUCLEOTIDE SEQUENCE</scope>
    <source>
        <strain evidence="1">CtsUe5</strain>
    </source>
</reference>
<accession>A0A8S5S5R9</accession>
<dbReference type="EMBL" id="BK032536">
    <property type="protein sequence ID" value="DAF46389.1"/>
    <property type="molecule type" value="Genomic_DNA"/>
</dbReference>
<name>A0A8S5S5R9_9CAUD</name>
<proteinExistence type="predicted"/>
<sequence>MKVLGKNIIVRRGETFVLSRKVFKDDGRTPFVLPTSILNPYIVISVTSTAYNVEGRYKCNYWLSLEKYPKFQSSTPILLTAEQFNSNTLPAGCTATSNIYMYDSNYYMYSSDKKYVAYSFVFTKQFLEYQTRDWVESQYQYTFKLIGGQKTNDVLKGIYDSIYPYSPFRPTDNLTLYKEIKKCRPDMVRNIRPSAPLANYTTEDILQRPEKLIIKQS</sequence>
<protein>
    <submittedName>
        <fullName evidence="1">Uncharacterized protein</fullName>
    </submittedName>
</protein>
<evidence type="ECO:0000313" key="1">
    <source>
        <dbReference type="EMBL" id="DAF46389.1"/>
    </source>
</evidence>